<gene>
    <name evidence="3" type="ORF">SteCoe_26229</name>
</gene>
<dbReference type="InterPro" id="IPR011992">
    <property type="entry name" value="EF-hand-dom_pair"/>
</dbReference>
<name>A0A1R2BDD7_9CILI</name>
<keyword evidence="1" id="KW-0106">Calcium</keyword>
<dbReference type="PROSITE" id="PS50222">
    <property type="entry name" value="EF_HAND_2"/>
    <property type="match status" value="2"/>
</dbReference>
<reference evidence="3 4" key="1">
    <citation type="submission" date="2016-11" db="EMBL/GenBank/DDBJ databases">
        <title>The macronuclear genome of Stentor coeruleus: a giant cell with tiny introns.</title>
        <authorList>
            <person name="Slabodnick M."/>
            <person name="Ruby J.G."/>
            <person name="Reiff S.B."/>
            <person name="Swart E.C."/>
            <person name="Gosai S."/>
            <person name="Prabakaran S."/>
            <person name="Witkowska E."/>
            <person name="Larue G.E."/>
            <person name="Fisher S."/>
            <person name="Freeman R.M."/>
            <person name="Gunawardena J."/>
            <person name="Chu W."/>
            <person name="Stover N.A."/>
            <person name="Gregory B.D."/>
            <person name="Nowacki M."/>
            <person name="Derisi J."/>
            <person name="Roy S.W."/>
            <person name="Marshall W.F."/>
            <person name="Sood P."/>
        </authorList>
    </citation>
    <scope>NUCLEOTIDE SEQUENCE [LARGE SCALE GENOMIC DNA]</scope>
    <source>
        <strain evidence="3">WM001</strain>
    </source>
</reference>
<proteinExistence type="predicted"/>
<dbReference type="AlphaFoldDB" id="A0A1R2BDD7"/>
<feature type="domain" description="EF-hand" evidence="2">
    <location>
        <begin position="291"/>
        <end position="326"/>
    </location>
</feature>
<dbReference type="SMART" id="SM00054">
    <property type="entry name" value="EFh"/>
    <property type="match status" value="4"/>
</dbReference>
<accession>A0A1R2BDD7</accession>
<comment type="caution">
    <text evidence="3">The sequence shown here is derived from an EMBL/GenBank/DDBJ whole genome shotgun (WGS) entry which is preliminary data.</text>
</comment>
<dbReference type="Proteomes" id="UP000187209">
    <property type="component" value="Unassembled WGS sequence"/>
</dbReference>
<protein>
    <recommendedName>
        <fullName evidence="2">EF-hand domain-containing protein</fullName>
    </recommendedName>
</protein>
<sequence>MQRRNPRPKNLIVIRTEDRGESLHSPLPNSLLSSVGGSLQDYQDSFTFLDKKGRGWVSKIELQMVLHRHEQVFGTHDFEELWNKYQIPEGFNYVALLQDASLRLPEDTLTELHRLRMQLKQASNSTPTQLFFQFDTNKNGRVSTEEIVKYFESKGVQLQQTTMARLVSCYTADTRGLNFSQFVSLLLPSESGAEPLGLELSVLLLPHQYELLEIFQSVDRIRTSRVSGSDFARALSENITFSEEEIDILFNVFGKEGQVNYKEIWHKLDEYKGNDEAEKSALDHLRDEYFGDVGKILKHLKRADGDKDGKISFEELSGVLERLGVSLKGGVQEVFTLLDTVKESKVDITELLVFLQNSLWESS</sequence>
<dbReference type="OrthoDB" id="321591at2759"/>
<dbReference type="Pfam" id="PF13202">
    <property type="entry name" value="EF-hand_5"/>
    <property type="match status" value="2"/>
</dbReference>
<evidence type="ECO:0000259" key="2">
    <source>
        <dbReference type="PROSITE" id="PS50222"/>
    </source>
</evidence>
<dbReference type="PANTHER" id="PTHR20875">
    <property type="entry name" value="EF-HAND CALCIUM-BINDING DOMAIN-CONTAINING PROTEIN 6-RELATED"/>
    <property type="match status" value="1"/>
</dbReference>
<keyword evidence="4" id="KW-1185">Reference proteome</keyword>
<dbReference type="SUPFAM" id="SSF47473">
    <property type="entry name" value="EF-hand"/>
    <property type="match status" value="2"/>
</dbReference>
<dbReference type="PROSITE" id="PS00018">
    <property type="entry name" value="EF_HAND_1"/>
    <property type="match status" value="2"/>
</dbReference>
<dbReference type="InterPro" id="IPR002048">
    <property type="entry name" value="EF_hand_dom"/>
</dbReference>
<dbReference type="InterPro" id="IPR018247">
    <property type="entry name" value="EF_Hand_1_Ca_BS"/>
</dbReference>
<dbReference type="GO" id="GO:0005654">
    <property type="term" value="C:nucleoplasm"/>
    <property type="evidence" value="ECO:0007669"/>
    <property type="project" value="TreeGrafter"/>
</dbReference>
<evidence type="ECO:0000313" key="4">
    <source>
        <dbReference type="Proteomes" id="UP000187209"/>
    </source>
</evidence>
<feature type="domain" description="EF-hand" evidence="2">
    <location>
        <begin position="122"/>
        <end position="157"/>
    </location>
</feature>
<dbReference type="GO" id="GO:0005509">
    <property type="term" value="F:calcium ion binding"/>
    <property type="evidence" value="ECO:0007669"/>
    <property type="project" value="InterPro"/>
</dbReference>
<dbReference type="InterPro" id="IPR052603">
    <property type="entry name" value="EFCB6"/>
</dbReference>
<evidence type="ECO:0000256" key="1">
    <source>
        <dbReference type="ARBA" id="ARBA00022837"/>
    </source>
</evidence>
<dbReference type="PANTHER" id="PTHR20875:SF2">
    <property type="entry name" value="EF-HAND CALCIUM-BINDING DOMAIN-CONTAINING PROTEIN 6"/>
    <property type="match status" value="1"/>
</dbReference>
<dbReference type="Gene3D" id="1.10.238.10">
    <property type="entry name" value="EF-hand"/>
    <property type="match status" value="2"/>
</dbReference>
<organism evidence="3 4">
    <name type="scientific">Stentor coeruleus</name>
    <dbReference type="NCBI Taxonomy" id="5963"/>
    <lineage>
        <taxon>Eukaryota</taxon>
        <taxon>Sar</taxon>
        <taxon>Alveolata</taxon>
        <taxon>Ciliophora</taxon>
        <taxon>Postciliodesmatophora</taxon>
        <taxon>Heterotrichea</taxon>
        <taxon>Heterotrichida</taxon>
        <taxon>Stentoridae</taxon>
        <taxon>Stentor</taxon>
    </lineage>
</organism>
<evidence type="ECO:0000313" key="3">
    <source>
        <dbReference type="EMBL" id="OMJ74779.1"/>
    </source>
</evidence>
<dbReference type="EMBL" id="MPUH01000729">
    <property type="protein sequence ID" value="OMJ74779.1"/>
    <property type="molecule type" value="Genomic_DNA"/>
</dbReference>